<feature type="binding site" evidence="5">
    <location>
        <position position="249"/>
    </location>
    <ligand>
        <name>Mg(2+)</name>
        <dbReference type="ChEBI" id="CHEBI:18420"/>
    </ligand>
</feature>
<dbReference type="PANTHER" id="PTHR43464:SF19">
    <property type="entry name" value="UBIQUINONE BIOSYNTHESIS O-METHYLTRANSFERASE, MITOCHONDRIAL"/>
    <property type="match status" value="1"/>
</dbReference>
<feature type="binding site" evidence="5">
    <location>
        <position position="104"/>
    </location>
    <ligand>
        <name>S-adenosyl-L-methionine</name>
        <dbReference type="ChEBI" id="CHEBI:59789"/>
    </ligand>
</feature>
<comment type="catalytic activity">
    <reaction evidence="5">
        <text>a 3-demethylubiquinol + S-adenosyl-L-methionine = a ubiquinol + S-adenosyl-L-homocysteine + H(+)</text>
        <dbReference type="Rhea" id="RHEA:44380"/>
        <dbReference type="Rhea" id="RHEA-COMP:9566"/>
        <dbReference type="Rhea" id="RHEA-COMP:10914"/>
        <dbReference type="ChEBI" id="CHEBI:15378"/>
        <dbReference type="ChEBI" id="CHEBI:17976"/>
        <dbReference type="ChEBI" id="CHEBI:57856"/>
        <dbReference type="ChEBI" id="CHEBI:59789"/>
        <dbReference type="ChEBI" id="CHEBI:84422"/>
        <dbReference type="EC" id="2.1.1.64"/>
    </reaction>
</comment>
<feature type="binding site" evidence="5">
    <location>
        <position position="152"/>
    </location>
    <ligand>
        <name>S-adenosyl-L-methionine</name>
        <dbReference type="ChEBI" id="CHEBI:59789"/>
    </ligand>
</feature>
<dbReference type="GO" id="GO:0120537">
    <property type="term" value="F:3-demethylubiquinone 3-O-methyltransferase activity"/>
    <property type="evidence" value="ECO:0007669"/>
    <property type="project" value="RHEA"/>
</dbReference>
<keyword evidence="8" id="KW-1185">Reference proteome</keyword>
<evidence type="ECO:0000256" key="4">
    <source>
        <dbReference type="ARBA" id="ARBA00022691"/>
    </source>
</evidence>
<keyword evidence="2 5" id="KW-0808">Transferase</keyword>
<keyword evidence="3 5" id="KW-0831">Ubiquinone biosynthesis</keyword>
<comment type="similarity">
    <text evidence="5">Belongs to the class I-like SAM-binding methyltransferase superfamily. UbiG/COQ3 family.</text>
</comment>
<comment type="pathway">
    <text evidence="5">Cofactor biosynthesis; ubiquinone biosynthesis.</text>
</comment>
<evidence type="ECO:0000256" key="2">
    <source>
        <dbReference type="ARBA" id="ARBA00022679"/>
    </source>
</evidence>
<feature type="binding site" evidence="5">
    <location>
        <position position="252"/>
    </location>
    <ligand>
        <name>Mg(2+)</name>
        <dbReference type="ChEBI" id="CHEBI:18420"/>
    </ligand>
</feature>
<comment type="subunit">
    <text evidence="5">Component of a multi-subunit COQ enzyme complex, composed of at least COQ3, COQ4, COQ5, COQ6, COQ7 and COQ9.</text>
</comment>
<dbReference type="GO" id="GO:0061542">
    <property type="term" value="F:3-demethylubiquinol 3-O-methyltransferase activity"/>
    <property type="evidence" value="ECO:0007669"/>
    <property type="project" value="UniProtKB-UniRule"/>
</dbReference>
<dbReference type="InterPro" id="IPR010233">
    <property type="entry name" value="UbiG_MeTrfase"/>
</dbReference>
<dbReference type="OrthoDB" id="3265906at2759"/>
<evidence type="ECO:0000256" key="6">
    <source>
        <dbReference type="SAM" id="MobiDB-lite"/>
    </source>
</evidence>
<keyword evidence="5" id="KW-0460">Magnesium</keyword>
<evidence type="ECO:0000256" key="5">
    <source>
        <dbReference type="HAMAP-Rule" id="MF_03190"/>
    </source>
</evidence>
<dbReference type="EC" id="2.1.1.114" evidence="5"/>
<gene>
    <name evidence="5" type="primary">COQ3</name>
    <name evidence="7" type="ORF">BD324DRAFT_595332</name>
</gene>
<dbReference type="PANTHER" id="PTHR43464">
    <property type="entry name" value="METHYLTRANSFERASE"/>
    <property type="match status" value="1"/>
</dbReference>
<comment type="caution">
    <text evidence="7">The sequence shown here is derived from an EMBL/GenBank/DDBJ whole genome shotgun (WGS) entry which is preliminary data.</text>
</comment>
<dbReference type="InParanoid" id="A0A1Y1U8J7"/>
<evidence type="ECO:0000313" key="8">
    <source>
        <dbReference type="Proteomes" id="UP000193218"/>
    </source>
</evidence>
<dbReference type="GO" id="GO:0031314">
    <property type="term" value="C:extrinsic component of mitochondrial inner membrane"/>
    <property type="evidence" value="ECO:0007669"/>
    <property type="project" value="UniProtKB-UniRule"/>
</dbReference>
<name>A0A1Y1U8J7_9TREE</name>
<feature type="binding site" evidence="5">
    <location>
        <position position="248"/>
    </location>
    <ligand>
        <name>S-adenosyl-L-methionine</name>
        <dbReference type="ChEBI" id="CHEBI:59789"/>
    </ligand>
</feature>
<feature type="binding site" evidence="5">
    <location>
        <position position="253"/>
    </location>
    <ligand>
        <name>Mg(2+)</name>
        <dbReference type="ChEBI" id="CHEBI:18420"/>
    </ligand>
</feature>
<dbReference type="EC" id="2.1.1.64" evidence="5"/>
<accession>A0A1Y1U8J7</accession>
<dbReference type="NCBIfam" id="TIGR01983">
    <property type="entry name" value="UbiG"/>
    <property type="match status" value="2"/>
</dbReference>
<feature type="binding site" evidence="5">
    <location>
        <position position="173"/>
    </location>
    <ligand>
        <name>S-adenosyl-L-methionine</name>
        <dbReference type="ChEBI" id="CHEBI:59789"/>
    </ligand>
</feature>
<keyword evidence="5" id="KW-0496">Mitochondrion</keyword>
<dbReference type="CDD" id="cd02440">
    <property type="entry name" value="AdoMet_MTases"/>
    <property type="match status" value="1"/>
</dbReference>
<dbReference type="GO" id="GO:0010420">
    <property type="term" value="F:polyprenyldihydroxybenzoate methyltransferase activity"/>
    <property type="evidence" value="ECO:0007669"/>
    <property type="project" value="UniProtKB-UniRule"/>
</dbReference>
<comment type="function">
    <text evidence="5">O-methyltransferase required for two non-consecutive steps during ubiquinone biosynthesis. Catalyzes the 2 O-methylation of 3,4-dihydroxy-5-(all-trans-polyprenyl)benzoic acid into 4-hydroxy-3-methoxy-5-(all-trans-polyprenyl)benzoic acid. Also catalyzes the last step of ubiquinone biosynthesis by mediating methylation of 3-demethylubiquinone into ubiquinone. Also able to mediate the methylation of 3-demethylubiquinol into ubiquinol.</text>
</comment>
<sequence length="389" mass="42656">MRVSLARLARIRAAGRINGPGGRSRNSYQSSVQFQVQALSTSSHAAETSTSTSTSPSNSSNAASRPSSFNSINPEEIQHFSGLSSQWWDQQGEFGLLHRMNPSRVEYIRRKVALESNEEPPWTFEKRFEHKALAATRGTGRWLEGKKCLDIGCGGGLLSESLARLGGHVTGVDASESNIAIATLHASQDPLLPFQTASVASSSSSSSSSSHSAGTSRTSYLSGSLQYRHSTAETLRDAGEQYDIVCSMEVVEHVEQPGEFMKCLGDLVKPGGHLILSTISRTVLSRLLTITLAEDVLRLVTPGTHTHSKFIKPDEMRRFVFAEMGGFDVWEQNNDASDVRLDEVGSTQGIIYDPLAGQWKLWSATEGTWSKALGEECNYMFHARKRRER</sequence>
<dbReference type="FunCoup" id="A0A1Y1U8J7">
    <property type="interactions" value="249"/>
</dbReference>
<evidence type="ECO:0000313" key="7">
    <source>
        <dbReference type="EMBL" id="ORX33864.1"/>
    </source>
</evidence>
<protein>
    <recommendedName>
        <fullName evidence="5">Ubiquinone biosynthesis O-methyltransferase, mitochondrial</fullName>
    </recommendedName>
    <alternativeName>
        <fullName evidence="5">3-demethylubiquinol 3-O-methyltransferase</fullName>
        <ecNumber evidence="5">2.1.1.64</ecNumber>
    </alternativeName>
    <alternativeName>
        <fullName evidence="5">3-demethylubiquinone 3-O-methyltransferase</fullName>
        <ecNumber evidence="5">2.1.1.-</ecNumber>
    </alternativeName>
    <alternativeName>
        <fullName evidence="5">Polyprenyldihydroxybenzoate methyltransferase</fullName>
        <ecNumber evidence="5">2.1.1.114</ecNumber>
    </alternativeName>
</protein>
<comment type="catalytic activity">
    <reaction evidence="5">
        <text>a 3-demethylubiquinone + S-adenosyl-L-methionine = a ubiquinone + S-adenosyl-L-homocysteine</text>
        <dbReference type="Rhea" id="RHEA:81215"/>
        <dbReference type="Rhea" id="RHEA-COMP:9565"/>
        <dbReference type="Rhea" id="RHEA-COMP:19654"/>
        <dbReference type="ChEBI" id="CHEBI:16389"/>
        <dbReference type="ChEBI" id="CHEBI:57856"/>
        <dbReference type="ChEBI" id="CHEBI:59789"/>
        <dbReference type="ChEBI" id="CHEBI:231825"/>
    </reaction>
</comment>
<dbReference type="Gene3D" id="3.40.50.150">
    <property type="entry name" value="Vaccinia Virus protein VP39"/>
    <property type="match status" value="1"/>
</dbReference>
<organism evidence="7 8">
    <name type="scientific">Kockovaella imperatae</name>
    <dbReference type="NCBI Taxonomy" id="4999"/>
    <lineage>
        <taxon>Eukaryota</taxon>
        <taxon>Fungi</taxon>
        <taxon>Dikarya</taxon>
        <taxon>Basidiomycota</taxon>
        <taxon>Agaricomycotina</taxon>
        <taxon>Tremellomycetes</taxon>
        <taxon>Tremellales</taxon>
        <taxon>Cuniculitremaceae</taxon>
        <taxon>Kockovaella</taxon>
    </lineage>
</organism>
<comment type="cofactor">
    <cofactor evidence="5">
        <name>Mg(2+)</name>
        <dbReference type="ChEBI" id="CHEBI:18420"/>
    </cofactor>
</comment>
<dbReference type="SUPFAM" id="SSF53335">
    <property type="entry name" value="S-adenosyl-L-methionine-dependent methyltransferases"/>
    <property type="match status" value="1"/>
</dbReference>
<keyword evidence="4 5" id="KW-0949">S-adenosyl-L-methionine</keyword>
<keyword evidence="5" id="KW-0479">Metal-binding</keyword>
<dbReference type="GO" id="GO:0032259">
    <property type="term" value="P:methylation"/>
    <property type="evidence" value="ECO:0007669"/>
    <property type="project" value="UniProtKB-KW"/>
</dbReference>
<keyword evidence="1 5" id="KW-0489">Methyltransferase</keyword>
<dbReference type="HAMAP" id="MF_00472">
    <property type="entry name" value="UbiG"/>
    <property type="match status" value="1"/>
</dbReference>
<dbReference type="AlphaFoldDB" id="A0A1Y1U8J7"/>
<dbReference type="EC" id="2.1.1.-" evidence="5"/>
<dbReference type="GO" id="GO:0046872">
    <property type="term" value="F:metal ion binding"/>
    <property type="evidence" value="ECO:0007669"/>
    <property type="project" value="UniProtKB-KW"/>
</dbReference>
<proteinExistence type="inferred from homology"/>
<dbReference type="Pfam" id="PF13489">
    <property type="entry name" value="Methyltransf_23"/>
    <property type="match status" value="1"/>
</dbReference>
<keyword evidence="5" id="KW-0999">Mitochondrion inner membrane</keyword>
<dbReference type="STRING" id="4999.A0A1Y1U8J7"/>
<keyword evidence="5" id="KW-0472">Membrane</keyword>
<comment type="subcellular location">
    <subcellularLocation>
        <location evidence="5">Mitochondrion inner membrane</location>
        <topology evidence="5">Peripheral membrane protein</topology>
        <orientation evidence="5">Matrix side</orientation>
    </subcellularLocation>
</comment>
<dbReference type="EMBL" id="NBSH01000017">
    <property type="protein sequence ID" value="ORX33864.1"/>
    <property type="molecule type" value="Genomic_DNA"/>
</dbReference>
<feature type="region of interest" description="Disordered" evidence="6">
    <location>
        <begin position="39"/>
        <end position="71"/>
    </location>
</feature>
<dbReference type="Proteomes" id="UP000193218">
    <property type="component" value="Unassembled WGS sequence"/>
</dbReference>
<dbReference type="UniPathway" id="UPA00232"/>
<comment type="catalytic activity">
    <reaction evidence="5">
        <text>a 3,4-dihydroxy-5-(all-trans-polyprenyl)benzoate + S-adenosyl-L-methionine = a 4-hydroxy-3-methoxy-5-(all-trans-polyprenyl)benzoate + S-adenosyl-L-homocysteine + H(+)</text>
        <dbReference type="Rhea" id="RHEA:44452"/>
        <dbReference type="Rhea" id="RHEA-COMP:10930"/>
        <dbReference type="Rhea" id="RHEA-COMP:10931"/>
        <dbReference type="ChEBI" id="CHEBI:15378"/>
        <dbReference type="ChEBI" id="CHEBI:57856"/>
        <dbReference type="ChEBI" id="CHEBI:59789"/>
        <dbReference type="ChEBI" id="CHEBI:64694"/>
        <dbReference type="ChEBI" id="CHEBI:84443"/>
        <dbReference type="EC" id="2.1.1.114"/>
    </reaction>
</comment>
<dbReference type="InterPro" id="IPR029063">
    <property type="entry name" value="SAM-dependent_MTases_sf"/>
</dbReference>
<reference evidence="7 8" key="1">
    <citation type="submission" date="2017-03" db="EMBL/GenBank/DDBJ databases">
        <title>Widespread Adenine N6-methylation of Active Genes in Fungi.</title>
        <authorList>
            <consortium name="DOE Joint Genome Institute"/>
            <person name="Mondo S.J."/>
            <person name="Dannebaum R.O."/>
            <person name="Kuo R.C."/>
            <person name="Louie K.B."/>
            <person name="Bewick A.J."/>
            <person name="Labutti K."/>
            <person name="Haridas S."/>
            <person name="Kuo A."/>
            <person name="Salamov A."/>
            <person name="Ahrendt S.R."/>
            <person name="Lau R."/>
            <person name="Bowen B.P."/>
            <person name="Lipzen A."/>
            <person name="Sullivan W."/>
            <person name="Andreopoulos W.B."/>
            <person name="Clum A."/>
            <person name="Lindquist E."/>
            <person name="Daum C."/>
            <person name="Northen T.R."/>
            <person name="Ramamoorthy G."/>
            <person name="Schmitz R.J."/>
            <person name="Gryganskyi A."/>
            <person name="Culley D."/>
            <person name="Magnuson J."/>
            <person name="James T.Y."/>
            <person name="O'Malley M.A."/>
            <person name="Stajich J.E."/>
            <person name="Spatafora J.W."/>
            <person name="Visel A."/>
            <person name="Grigoriev I.V."/>
        </authorList>
    </citation>
    <scope>NUCLEOTIDE SEQUENCE [LARGE SCALE GENOMIC DNA]</scope>
    <source>
        <strain evidence="7 8">NRRL Y-17943</strain>
    </source>
</reference>
<evidence type="ECO:0000256" key="3">
    <source>
        <dbReference type="ARBA" id="ARBA00022688"/>
    </source>
</evidence>
<evidence type="ECO:0000256" key="1">
    <source>
        <dbReference type="ARBA" id="ARBA00022603"/>
    </source>
</evidence>